<dbReference type="RefSeq" id="WP_344992132.1">
    <property type="nucleotide sequence ID" value="NZ_BAABFR010000011.1"/>
</dbReference>
<dbReference type="EMBL" id="BAABFR010000011">
    <property type="protein sequence ID" value="GAA4387198.1"/>
    <property type="molecule type" value="Genomic_DNA"/>
</dbReference>
<evidence type="ECO:0000313" key="2">
    <source>
        <dbReference type="EMBL" id="GAA4387198.1"/>
    </source>
</evidence>
<feature type="region of interest" description="Disordered" evidence="1">
    <location>
        <begin position="1"/>
        <end position="38"/>
    </location>
</feature>
<proteinExistence type="predicted"/>
<evidence type="ECO:0008006" key="4">
    <source>
        <dbReference type="Google" id="ProtNLM"/>
    </source>
</evidence>
<dbReference type="Proteomes" id="UP001500635">
    <property type="component" value="Unassembled WGS sequence"/>
</dbReference>
<evidence type="ECO:0000313" key="3">
    <source>
        <dbReference type="Proteomes" id="UP001500635"/>
    </source>
</evidence>
<keyword evidence="3" id="KW-1185">Reference proteome</keyword>
<organism evidence="2 3">
    <name type="scientific">Tsukamurella soli</name>
    <dbReference type="NCBI Taxonomy" id="644556"/>
    <lineage>
        <taxon>Bacteria</taxon>
        <taxon>Bacillati</taxon>
        <taxon>Actinomycetota</taxon>
        <taxon>Actinomycetes</taxon>
        <taxon>Mycobacteriales</taxon>
        <taxon>Tsukamurellaceae</taxon>
        <taxon>Tsukamurella</taxon>
    </lineage>
</organism>
<accession>A0ABP8J9B5</accession>
<gene>
    <name evidence="2" type="ORF">GCM10023147_11350</name>
</gene>
<evidence type="ECO:0000256" key="1">
    <source>
        <dbReference type="SAM" id="MobiDB-lite"/>
    </source>
</evidence>
<sequence>MGRKSRAGAPRRRSGPGARPLGAGGFGSRAGDGDDAFQVRTVPGSSALKLYRCPACHQVIEVGMAHVVVWPSAAAGGVSERRHWHTGCWRREASRRGL</sequence>
<reference evidence="3" key="1">
    <citation type="journal article" date="2019" name="Int. J. Syst. Evol. Microbiol.">
        <title>The Global Catalogue of Microorganisms (GCM) 10K type strain sequencing project: providing services to taxonomists for standard genome sequencing and annotation.</title>
        <authorList>
            <consortium name="The Broad Institute Genomics Platform"/>
            <consortium name="The Broad Institute Genome Sequencing Center for Infectious Disease"/>
            <person name="Wu L."/>
            <person name="Ma J."/>
        </authorList>
    </citation>
    <scope>NUCLEOTIDE SEQUENCE [LARGE SCALE GENOMIC DNA]</scope>
    <source>
        <strain evidence="3">JCM 17688</strain>
    </source>
</reference>
<comment type="caution">
    <text evidence="2">The sequence shown here is derived from an EMBL/GenBank/DDBJ whole genome shotgun (WGS) entry which is preliminary data.</text>
</comment>
<protein>
    <recommendedName>
        <fullName evidence="4">ATP/GTP-binding protein</fullName>
    </recommendedName>
</protein>
<name>A0ABP8J9B5_9ACTN</name>
<feature type="compositionally biased region" description="Basic residues" evidence="1">
    <location>
        <begin position="1"/>
        <end position="14"/>
    </location>
</feature>